<dbReference type="PANTHER" id="PTHR34946">
    <property type="entry name" value="OS03G0310200 PROTEIN"/>
    <property type="match status" value="1"/>
</dbReference>
<dbReference type="OMA" id="YRSTTVM"/>
<reference evidence="3" key="1">
    <citation type="submission" date="2021-03" db="EMBL/GenBank/DDBJ databases">
        <authorList>
            <consortium name="Genoscope - CEA"/>
            <person name="William W."/>
        </authorList>
    </citation>
    <scope>NUCLEOTIDE SEQUENCE</scope>
    <source>
        <strain evidence="3">Doubled-haploid Pahang</strain>
    </source>
</reference>
<sequence>MILCSWMISLWFSVEEENRREVQLLPSPSTRLPSETLNSSMATDASDHPLLDLTLSMRVGTQRPSPGEESQSRAKSLQVLRQQTAEQIRLAAAENAYAERMREVTKMEMELAEKEYARARLVWERAREEVKKVERMKEMATGRINSACLEITCHSCHQRFRP</sequence>
<dbReference type="EnsemblPlants" id="Ma09_t01420.1">
    <property type="protein sequence ID" value="Ma09_p01420.1"/>
    <property type="gene ID" value="Ma09_g01420"/>
</dbReference>
<feature type="region of interest" description="Disordered" evidence="2">
    <location>
        <begin position="25"/>
        <end position="46"/>
    </location>
</feature>
<feature type="compositionally biased region" description="Polar residues" evidence="2">
    <location>
        <begin position="26"/>
        <end position="43"/>
    </location>
</feature>
<dbReference type="InParanoid" id="A0A804KER0"/>
<dbReference type="OrthoDB" id="1900138at2759"/>
<evidence type="ECO:0000313" key="3">
    <source>
        <dbReference type="EMBL" id="CAG1833890.1"/>
    </source>
</evidence>
<name>A0A804KER0_MUSAM</name>
<evidence type="ECO:0000256" key="1">
    <source>
        <dbReference type="SAM" id="Coils"/>
    </source>
</evidence>
<dbReference type="GO" id="GO:0005634">
    <property type="term" value="C:nucleus"/>
    <property type="evidence" value="ECO:0000318"/>
    <property type="project" value="GO_Central"/>
</dbReference>
<dbReference type="FunCoup" id="A0A804KER0">
    <property type="interactions" value="119"/>
</dbReference>
<protein>
    <submittedName>
        <fullName evidence="3">(wild Malaysian banana) hypothetical protein</fullName>
    </submittedName>
</protein>
<evidence type="ECO:0000313" key="4">
    <source>
        <dbReference type="EnsemblPlants" id="Ma09_p01420.1"/>
    </source>
</evidence>
<accession>A0A804KER0</accession>
<reference evidence="4" key="2">
    <citation type="submission" date="2021-05" db="UniProtKB">
        <authorList>
            <consortium name="EnsemblPlants"/>
        </authorList>
    </citation>
    <scope>IDENTIFICATION</scope>
    <source>
        <strain evidence="4">subsp. malaccensis</strain>
    </source>
</reference>
<keyword evidence="5" id="KW-1185">Reference proteome</keyword>
<dbReference type="EMBL" id="HG996474">
    <property type="protein sequence ID" value="CAG1833890.1"/>
    <property type="molecule type" value="Genomic_DNA"/>
</dbReference>
<proteinExistence type="predicted"/>
<feature type="coiled-coil region" evidence="1">
    <location>
        <begin position="90"/>
        <end position="129"/>
    </location>
</feature>
<evidence type="ECO:0000313" key="5">
    <source>
        <dbReference type="Proteomes" id="UP000012960"/>
    </source>
</evidence>
<keyword evidence="1" id="KW-0175">Coiled coil</keyword>
<organism evidence="4 5">
    <name type="scientific">Musa acuminata subsp. malaccensis</name>
    <name type="common">Wild banana</name>
    <name type="synonym">Musa malaccensis</name>
    <dbReference type="NCBI Taxonomy" id="214687"/>
    <lineage>
        <taxon>Eukaryota</taxon>
        <taxon>Viridiplantae</taxon>
        <taxon>Streptophyta</taxon>
        <taxon>Embryophyta</taxon>
        <taxon>Tracheophyta</taxon>
        <taxon>Spermatophyta</taxon>
        <taxon>Magnoliopsida</taxon>
        <taxon>Liliopsida</taxon>
        <taxon>Zingiberales</taxon>
        <taxon>Musaceae</taxon>
        <taxon>Musa</taxon>
    </lineage>
</organism>
<dbReference type="GO" id="GO:0009630">
    <property type="term" value="P:gravitropism"/>
    <property type="evidence" value="ECO:0000318"/>
    <property type="project" value="GO_Central"/>
</dbReference>
<dbReference type="PANTHER" id="PTHR34946:SF2">
    <property type="entry name" value="OS04G0386300 PROTEIN"/>
    <property type="match status" value="1"/>
</dbReference>
<dbReference type="Proteomes" id="UP000012960">
    <property type="component" value="Unplaced"/>
</dbReference>
<dbReference type="AlphaFoldDB" id="A0A804KER0"/>
<gene>
    <name evidence="3" type="ORF">GSMUA_219950.1</name>
</gene>
<dbReference type="Gramene" id="Ma09_t01420.1">
    <property type="protein sequence ID" value="Ma09_p01420.1"/>
    <property type="gene ID" value="Ma09_g01420"/>
</dbReference>
<evidence type="ECO:0000256" key="2">
    <source>
        <dbReference type="SAM" id="MobiDB-lite"/>
    </source>
</evidence>